<feature type="transmembrane region" description="Helical" evidence="9">
    <location>
        <begin position="7"/>
        <end position="28"/>
    </location>
</feature>
<dbReference type="GO" id="GO:0004930">
    <property type="term" value="F:G protein-coupled receptor activity"/>
    <property type="evidence" value="ECO:0007669"/>
    <property type="project" value="UniProtKB-KW"/>
</dbReference>
<dbReference type="InterPro" id="IPR000276">
    <property type="entry name" value="GPCR_Rhodpsn"/>
</dbReference>
<dbReference type="PROSITE" id="PS50262">
    <property type="entry name" value="G_PROTEIN_RECEP_F1_2"/>
    <property type="match status" value="1"/>
</dbReference>
<feature type="transmembrane region" description="Helical" evidence="9">
    <location>
        <begin position="40"/>
        <end position="61"/>
    </location>
</feature>
<dbReference type="GO" id="GO:0007601">
    <property type="term" value="P:visual perception"/>
    <property type="evidence" value="ECO:0007669"/>
    <property type="project" value="UniProtKB-KW"/>
</dbReference>
<keyword evidence="7" id="KW-0807">Transducer</keyword>
<keyword evidence="4" id="KW-0297">G-protein coupled receptor</keyword>
<protein>
    <recommendedName>
        <fullName evidence="10">G-protein coupled receptors family 1 profile domain-containing protein</fullName>
    </recommendedName>
</protein>
<evidence type="ECO:0000256" key="7">
    <source>
        <dbReference type="ARBA" id="ARBA00023224"/>
    </source>
</evidence>
<name>A0A3P7YZI3_HELPZ</name>
<keyword evidence="8" id="KW-0716">Sensory transduction</keyword>
<evidence type="ECO:0000256" key="6">
    <source>
        <dbReference type="ARBA" id="ARBA00023170"/>
    </source>
</evidence>
<evidence type="ECO:0000256" key="8">
    <source>
        <dbReference type="ARBA" id="ARBA00023305"/>
    </source>
</evidence>
<dbReference type="OrthoDB" id="2105199at2759"/>
<reference evidence="11" key="1">
    <citation type="submission" date="2018-11" db="EMBL/GenBank/DDBJ databases">
        <authorList>
            <consortium name="Pathogen Informatics"/>
        </authorList>
    </citation>
    <scope>NUCLEOTIDE SEQUENCE [LARGE SCALE GENOMIC DNA]</scope>
</reference>
<keyword evidence="2 9" id="KW-0812">Transmembrane</keyword>
<feature type="domain" description="G-protein coupled receptors family 1 profile" evidence="10">
    <location>
        <begin position="1"/>
        <end position="185"/>
    </location>
</feature>
<dbReference type="InterPro" id="IPR017452">
    <property type="entry name" value="GPCR_Rhodpsn_7TM"/>
</dbReference>
<evidence type="ECO:0000256" key="9">
    <source>
        <dbReference type="SAM" id="Phobius"/>
    </source>
</evidence>
<evidence type="ECO:0000256" key="1">
    <source>
        <dbReference type="ARBA" id="ARBA00004141"/>
    </source>
</evidence>
<accession>A0A3P7YZI3</accession>
<dbReference type="Pfam" id="PF00001">
    <property type="entry name" value="7tm_1"/>
    <property type="match status" value="1"/>
</dbReference>
<dbReference type="Gene3D" id="1.20.1070.10">
    <property type="entry name" value="Rhodopsin 7-helix transmembrane proteins"/>
    <property type="match status" value="1"/>
</dbReference>
<dbReference type="EMBL" id="UZAH01026180">
    <property type="protein sequence ID" value="VDO76747.1"/>
    <property type="molecule type" value="Genomic_DNA"/>
</dbReference>
<keyword evidence="8" id="KW-0844">Vision</keyword>
<keyword evidence="6" id="KW-0675">Receptor</keyword>
<keyword evidence="3 9" id="KW-1133">Transmembrane helix</keyword>
<gene>
    <name evidence="11" type="ORF">HPBE_LOCUS8543</name>
</gene>
<keyword evidence="5 9" id="KW-0472">Membrane</keyword>
<sequence length="185" mass="20832">MLSTKLIVSYLFIYFILIYLFSITNTSHFRGVFSDATCQIYGGIDMALSLSQVVLATIIAFDRYIVTIAPKWGKWRSHSNYFKLIICLTVFATLWSAVPVTGYGKYSTFHGNTLCSLDWRQGDFDAKSQESADAAHHYIAFLTATCLIFFLIPVCIASSFYYSIIDHVDRLALQSVSFVGPLPED</sequence>
<dbReference type="GO" id="GO:0016020">
    <property type="term" value="C:membrane"/>
    <property type="evidence" value="ECO:0007669"/>
    <property type="project" value="UniProtKB-SubCell"/>
</dbReference>
<dbReference type="AlphaFoldDB" id="A0A3P7YZI3"/>
<evidence type="ECO:0000256" key="3">
    <source>
        <dbReference type="ARBA" id="ARBA00022989"/>
    </source>
</evidence>
<evidence type="ECO:0000256" key="4">
    <source>
        <dbReference type="ARBA" id="ARBA00023040"/>
    </source>
</evidence>
<comment type="subcellular location">
    <subcellularLocation>
        <location evidence="1">Membrane</location>
        <topology evidence="1">Multi-pass membrane protein</topology>
    </subcellularLocation>
</comment>
<feature type="transmembrane region" description="Helical" evidence="9">
    <location>
        <begin position="138"/>
        <end position="162"/>
    </location>
</feature>
<evidence type="ECO:0000256" key="5">
    <source>
        <dbReference type="ARBA" id="ARBA00023136"/>
    </source>
</evidence>
<evidence type="ECO:0000256" key="2">
    <source>
        <dbReference type="ARBA" id="ARBA00022692"/>
    </source>
</evidence>
<dbReference type="SUPFAM" id="SSF81321">
    <property type="entry name" value="Family A G protein-coupled receptor-like"/>
    <property type="match status" value="1"/>
</dbReference>
<proteinExistence type="predicted"/>
<organism evidence="11">
    <name type="scientific">Heligmosomoides polygyrus</name>
    <name type="common">Parasitic roundworm</name>
    <dbReference type="NCBI Taxonomy" id="6339"/>
    <lineage>
        <taxon>Eukaryota</taxon>
        <taxon>Metazoa</taxon>
        <taxon>Ecdysozoa</taxon>
        <taxon>Nematoda</taxon>
        <taxon>Chromadorea</taxon>
        <taxon>Rhabditida</taxon>
        <taxon>Rhabditina</taxon>
        <taxon>Rhabditomorpha</taxon>
        <taxon>Strongyloidea</taxon>
        <taxon>Heligmosomidae</taxon>
        <taxon>Heligmosomoides</taxon>
    </lineage>
</organism>
<evidence type="ECO:0000259" key="10">
    <source>
        <dbReference type="PROSITE" id="PS50262"/>
    </source>
</evidence>
<feature type="transmembrane region" description="Helical" evidence="9">
    <location>
        <begin position="81"/>
        <end position="98"/>
    </location>
</feature>
<evidence type="ECO:0000313" key="11">
    <source>
        <dbReference type="EMBL" id="VDO76747.1"/>
    </source>
</evidence>
<dbReference type="InterPro" id="IPR050125">
    <property type="entry name" value="GPCR_opsins"/>
</dbReference>
<dbReference type="PANTHER" id="PTHR24240">
    <property type="entry name" value="OPSIN"/>
    <property type="match status" value="1"/>
</dbReference>